<keyword evidence="3 6" id="KW-0812">Transmembrane</keyword>
<evidence type="ECO:0000256" key="6">
    <source>
        <dbReference type="SAM" id="Phobius"/>
    </source>
</evidence>
<evidence type="ECO:0000256" key="5">
    <source>
        <dbReference type="ARBA" id="ARBA00023136"/>
    </source>
</evidence>
<proteinExistence type="inferred from homology"/>
<dbReference type="CDD" id="cd15904">
    <property type="entry name" value="TSPO_MBR"/>
    <property type="match status" value="1"/>
</dbReference>
<dbReference type="GO" id="GO:0033013">
    <property type="term" value="P:tetrapyrrole metabolic process"/>
    <property type="evidence" value="ECO:0007669"/>
    <property type="project" value="UniProtKB-ARBA"/>
</dbReference>
<accession>A0A4P8ID79</accession>
<evidence type="ECO:0000256" key="2">
    <source>
        <dbReference type="ARBA" id="ARBA00007524"/>
    </source>
</evidence>
<dbReference type="PIRSF" id="PIRSF005859">
    <property type="entry name" value="PBR"/>
    <property type="match status" value="1"/>
</dbReference>
<dbReference type="AlphaFoldDB" id="A0A4P8ID79"/>
<dbReference type="OrthoDB" id="9795496at2"/>
<dbReference type="FunFam" id="1.20.1260.100:FF:000001">
    <property type="entry name" value="translocator protein 2"/>
    <property type="match status" value="1"/>
</dbReference>
<evidence type="ECO:0000256" key="1">
    <source>
        <dbReference type="ARBA" id="ARBA00004141"/>
    </source>
</evidence>
<name>A0A4P8ID79_9FIRM</name>
<evidence type="ECO:0000313" key="7">
    <source>
        <dbReference type="EMBL" id="QCP33634.1"/>
    </source>
</evidence>
<keyword evidence="7" id="KW-0675">Receptor</keyword>
<feature type="transmembrane region" description="Helical" evidence="6">
    <location>
        <begin position="48"/>
        <end position="69"/>
    </location>
</feature>
<dbReference type="RefSeq" id="WP_137327282.1">
    <property type="nucleotide sequence ID" value="NZ_CP040058.1"/>
</dbReference>
<feature type="transmembrane region" description="Helical" evidence="6">
    <location>
        <begin position="133"/>
        <end position="157"/>
    </location>
</feature>
<dbReference type="KEGG" id="arf:AR1Y2_0180"/>
<sequence>MKQLTKKQLLKLCIVFPILVSLLSRLLTPRMDEVFRQLNKPPFVPAPWIFSVVWLILDILLGLSLYTLLVSDITEQEKKQGLKLFLAVSFFLFFWPIIFFEYGLVFFSFVWILALNLLNALMFYVYRKYSKKAAFLLIPYLVWCMFAALLNLGFLIVN</sequence>
<keyword evidence="5 6" id="KW-0472">Membrane</keyword>
<dbReference type="GO" id="GO:0016020">
    <property type="term" value="C:membrane"/>
    <property type="evidence" value="ECO:0007669"/>
    <property type="project" value="UniProtKB-SubCell"/>
</dbReference>
<feature type="transmembrane region" description="Helical" evidence="6">
    <location>
        <begin position="9"/>
        <end position="28"/>
    </location>
</feature>
<dbReference type="Proteomes" id="UP000298653">
    <property type="component" value="Chromosome"/>
</dbReference>
<feature type="transmembrane region" description="Helical" evidence="6">
    <location>
        <begin position="104"/>
        <end position="126"/>
    </location>
</feature>
<protein>
    <submittedName>
        <fullName evidence="7">Benzodiazepine receptor TspO</fullName>
    </submittedName>
</protein>
<reference evidence="7 8" key="1">
    <citation type="submission" date="2019-05" db="EMBL/GenBank/DDBJ databases">
        <title>Complete genome sequencing of Anaerostipes rhamnosivorans.</title>
        <authorList>
            <person name="Bui T.P.N."/>
            <person name="de Vos W.M."/>
        </authorList>
    </citation>
    <scope>NUCLEOTIDE SEQUENCE [LARGE SCALE GENOMIC DNA]</scope>
    <source>
        <strain evidence="7 8">1y2</strain>
    </source>
</reference>
<organism evidence="7 8">
    <name type="scientific">Anaerostipes rhamnosivorans</name>
    <dbReference type="NCBI Taxonomy" id="1229621"/>
    <lineage>
        <taxon>Bacteria</taxon>
        <taxon>Bacillati</taxon>
        <taxon>Bacillota</taxon>
        <taxon>Clostridia</taxon>
        <taxon>Lachnospirales</taxon>
        <taxon>Lachnospiraceae</taxon>
        <taxon>Anaerostipes</taxon>
    </lineage>
</organism>
<dbReference type="Pfam" id="PF03073">
    <property type="entry name" value="TspO_MBR"/>
    <property type="match status" value="1"/>
</dbReference>
<comment type="subcellular location">
    <subcellularLocation>
        <location evidence="1">Membrane</location>
        <topology evidence="1">Multi-pass membrane protein</topology>
    </subcellularLocation>
</comment>
<feature type="transmembrane region" description="Helical" evidence="6">
    <location>
        <begin position="81"/>
        <end position="98"/>
    </location>
</feature>
<keyword evidence="8" id="KW-1185">Reference proteome</keyword>
<dbReference type="PANTHER" id="PTHR10057:SF0">
    <property type="entry name" value="TRANSLOCATOR PROTEIN"/>
    <property type="match status" value="1"/>
</dbReference>
<gene>
    <name evidence="7" type="ORF">AR1Y2_0180</name>
</gene>
<comment type="similarity">
    <text evidence="2">Belongs to the TspO/BZRP family.</text>
</comment>
<dbReference type="PANTHER" id="PTHR10057">
    <property type="entry name" value="PERIPHERAL-TYPE BENZODIAZEPINE RECEPTOR"/>
    <property type="match status" value="1"/>
</dbReference>
<dbReference type="EMBL" id="CP040058">
    <property type="protein sequence ID" value="QCP33634.1"/>
    <property type="molecule type" value="Genomic_DNA"/>
</dbReference>
<dbReference type="InterPro" id="IPR004307">
    <property type="entry name" value="TspO_MBR"/>
</dbReference>
<keyword evidence="4 6" id="KW-1133">Transmembrane helix</keyword>
<evidence type="ECO:0000313" key="8">
    <source>
        <dbReference type="Proteomes" id="UP000298653"/>
    </source>
</evidence>
<dbReference type="InterPro" id="IPR038330">
    <property type="entry name" value="TspO/MBR-related_sf"/>
</dbReference>
<dbReference type="Gene3D" id="1.20.1260.100">
    <property type="entry name" value="TspO/MBR protein"/>
    <property type="match status" value="1"/>
</dbReference>
<evidence type="ECO:0000256" key="4">
    <source>
        <dbReference type="ARBA" id="ARBA00022989"/>
    </source>
</evidence>
<evidence type="ECO:0000256" key="3">
    <source>
        <dbReference type="ARBA" id="ARBA00022692"/>
    </source>
</evidence>